<dbReference type="PANTHER" id="PTHR37311:SF1">
    <property type="entry name" value="2-PHOSPHOSULFOLACTATE PHOSPHATASE-RELATED"/>
    <property type="match status" value="1"/>
</dbReference>
<comment type="cofactor">
    <cofactor evidence="1">
        <name>Mg(2+)</name>
        <dbReference type="ChEBI" id="CHEBI:18420"/>
    </cofactor>
</comment>
<name>A0ABX2ZVC9_9BACI</name>
<evidence type="ECO:0000256" key="6">
    <source>
        <dbReference type="ARBA" id="ARBA00022842"/>
    </source>
</evidence>
<reference evidence="8 9" key="1">
    <citation type="submission" date="2016-07" db="EMBL/GenBank/DDBJ databases">
        <authorList>
            <person name="Townsley L."/>
            <person name="Shank E.A."/>
        </authorList>
    </citation>
    <scope>NUCLEOTIDE SEQUENCE [LARGE SCALE GENOMIC DNA]</scope>
    <source>
        <strain evidence="8 9">CH01</strain>
    </source>
</reference>
<dbReference type="SUPFAM" id="SSF142823">
    <property type="entry name" value="ComB-like"/>
    <property type="match status" value="1"/>
</dbReference>
<comment type="catalytic activity">
    <reaction evidence="7">
        <text>(2R)-O-phospho-3-sulfolactate + H2O = (2R)-3-sulfolactate + phosphate</text>
        <dbReference type="Rhea" id="RHEA:23416"/>
        <dbReference type="ChEBI" id="CHEBI:15377"/>
        <dbReference type="ChEBI" id="CHEBI:15597"/>
        <dbReference type="ChEBI" id="CHEBI:43474"/>
        <dbReference type="ChEBI" id="CHEBI:58738"/>
        <dbReference type="EC" id="3.1.3.71"/>
    </reaction>
</comment>
<evidence type="ECO:0000313" key="8">
    <source>
        <dbReference type="EMBL" id="ODG93334.1"/>
    </source>
</evidence>
<dbReference type="InterPro" id="IPR005238">
    <property type="entry name" value="ComB-like"/>
</dbReference>
<dbReference type="Pfam" id="PF04029">
    <property type="entry name" value="2-ph_phosp"/>
    <property type="match status" value="1"/>
</dbReference>
<dbReference type="InterPro" id="IPR036702">
    <property type="entry name" value="ComB-like_sf"/>
</dbReference>
<comment type="caution">
    <text evidence="8">The sequence shown here is derived from an EMBL/GenBank/DDBJ whole genome shotgun (WGS) entry which is preliminary data.</text>
</comment>
<dbReference type="EC" id="3.1.3.71" evidence="3"/>
<dbReference type="Proteomes" id="UP000094580">
    <property type="component" value="Unassembled WGS sequence"/>
</dbReference>
<dbReference type="PANTHER" id="PTHR37311">
    <property type="entry name" value="2-PHOSPHOSULFOLACTATE PHOSPHATASE-RELATED"/>
    <property type="match status" value="1"/>
</dbReference>
<dbReference type="Gene3D" id="3.90.1560.10">
    <property type="entry name" value="ComB-like"/>
    <property type="match status" value="1"/>
</dbReference>
<keyword evidence="6" id="KW-0460">Magnesium</keyword>
<evidence type="ECO:0000256" key="4">
    <source>
        <dbReference type="ARBA" id="ARBA00021948"/>
    </source>
</evidence>
<comment type="similarity">
    <text evidence="2">Belongs to the ComB family.</text>
</comment>
<evidence type="ECO:0000256" key="3">
    <source>
        <dbReference type="ARBA" id="ARBA00012953"/>
    </source>
</evidence>
<evidence type="ECO:0000256" key="2">
    <source>
        <dbReference type="ARBA" id="ARBA00009997"/>
    </source>
</evidence>
<evidence type="ECO:0000256" key="7">
    <source>
        <dbReference type="ARBA" id="ARBA00033711"/>
    </source>
</evidence>
<evidence type="ECO:0000313" key="9">
    <source>
        <dbReference type="Proteomes" id="UP000094580"/>
    </source>
</evidence>
<sequence length="249" mass="27643">MGKLHLLMKKEEIDDQKLNDEKIVVVFDVLLATSTITATLAFGAKEVIPVMNGQEAVLFTNKNVDKEYLLIGEYEGNTIEGFLSPNPLMLKKIVSDQSIVLSTTNGTVALKNSQNAKRVYAASILNANAVANHLRQSYKDESVILVCSGSSGQFNMEDFYGVGYFIDCLVNESYPFDLSDAAKSAHYFYLGLKEKCYEILAESNVGKMLIRYGFEEELKFVSSKSILNVVPIFVDGRSVINVNFSKETI</sequence>
<dbReference type="RefSeq" id="WP_069032410.1">
    <property type="nucleotide sequence ID" value="NZ_MDKC01000002.1"/>
</dbReference>
<protein>
    <recommendedName>
        <fullName evidence="4">Probable 2-phosphosulfolactate phosphatase</fullName>
        <ecNumber evidence="3">3.1.3.71</ecNumber>
    </recommendedName>
</protein>
<proteinExistence type="inferred from homology"/>
<evidence type="ECO:0000256" key="5">
    <source>
        <dbReference type="ARBA" id="ARBA00022801"/>
    </source>
</evidence>
<dbReference type="EMBL" id="MDKC01000002">
    <property type="protein sequence ID" value="ODG93334.1"/>
    <property type="molecule type" value="Genomic_DNA"/>
</dbReference>
<keyword evidence="9" id="KW-1185">Reference proteome</keyword>
<gene>
    <name evidence="8" type="ORF">BED47_03335</name>
</gene>
<accession>A0ABX2ZVC9</accession>
<organism evidence="8 9">
    <name type="scientific">Gottfriedia luciferensis</name>
    <dbReference type="NCBI Taxonomy" id="178774"/>
    <lineage>
        <taxon>Bacteria</taxon>
        <taxon>Bacillati</taxon>
        <taxon>Bacillota</taxon>
        <taxon>Bacilli</taxon>
        <taxon>Bacillales</taxon>
        <taxon>Bacillaceae</taxon>
        <taxon>Gottfriedia</taxon>
    </lineage>
</organism>
<keyword evidence="5" id="KW-0378">Hydrolase</keyword>
<evidence type="ECO:0000256" key="1">
    <source>
        <dbReference type="ARBA" id="ARBA00001946"/>
    </source>
</evidence>